<accession>A0ABW1XIS0</accession>
<keyword evidence="1" id="KW-0732">Signal</keyword>
<feature type="domain" description="Ice-binding protein C-terminal" evidence="2">
    <location>
        <begin position="239"/>
        <end position="252"/>
    </location>
</feature>
<proteinExistence type="predicted"/>
<dbReference type="RefSeq" id="WP_131259299.1">
    <property type="nucleotide sequence ID" value="NZ_JBHSUS010000001.1"/>
</dbReference>
<evidence type="ECO:0000256" key="1">
    <source>
        <dbReference type="SAM" id="SignalP"/>
    </source>
</evidence>
<dbReference type="InterPro" id="IPR013424">
    <property type="entry name" value="Ice-binding_C"/>
</dbReference>
<sequence length="261" mass="28285">MIKKILGVTALTVVSLSALAATETWDFTNSNGNSNVYIGQNTPLSVTVNGFSIANSSTDLSTATSATVTHNSWGLLVENSRDTDSAQFYGNSYWVPDHAIDSFNGRTDFISFDFNYNVSLDGMDLGWTKEYFYSQGYVRSADTADLTIWNKNESGTWTALANLADLNASYHNLTAYQNTLGSSSSWAISAYNANYGGTNLYGTSGLNDSHGWDIKGDAFKLKGLTVSFEQPSGKGEGKVPEPASFALLGLGLYMLRRGRKK</sequence>
<dbReference type="NCBIfam" id="TIGR02595">
    <property type="entry name" value="PEP_CTERM"/>
    <property type="match status" value="1"/>
</dbReference>
<feature type="chain" id="PRO_5045850371" evidence="1">
    <location>
        <begin position="21"/>
        <end position="261"/>
    </location>
</feature>
<dbReference type="EMBL" id="JBHSUS010000001">
    <property type="protein sequence ID" value="MFC6439188.1"/>
    <property type="molecule type" value="Genomic_DNA"/>
</dbReference>
<organism evidence="3 4">
    <name type="scientific">Pseudobowmanella zhangzhouensis</name>
    <dbReference type="NCBI Taxonomy" id="1537679"/>
    <lineage>
        <taxon>Bacteria</taxon>
        <taxon>Pseudomonadati</taxon>
        <taxon>Pseudomonadota</taxon>
        <taxon>Gammaproteobacteria</taxon>
        <taxon>Alteromonadales</taxon>
        <taxon>Alteromonadaceae</taxon>
    </lineage>
</organism>
<name>A0ABW1XIS0_9ALTE</name>
<dbReference type="Proteomes" id="UP001596364">
    <property type="component" value="Unassembled WGS sequence"/>
</dbReference>
<evidence type="ECO:0000259" key="2">
    <source>
        <dbReference type="Pfam" id="PF07589"/>
    </source>
</evidence>
<protein>
    <submittedName>
        <fullName evidence="3">PEP-CTERM sorting domain-containing protein</fullName>
    </submittedName>
</protein>
<evidence type="ECO:0000313" key="4">
    <source>
        <dbReference type="Proteomes" id="UP001596364"/>
    </source>
</evidence>
<evidence type="ECO:0000313" key="3">
    <source>
        <dbReference type="EMBL" id="MFC6439188.1"/>
    </source>
</evidence>
<feature type="signal peptide" evidence="1">
    <location>
        <begin position="1"/>
        <end position="20"/>
    </location>
</feature>
<keyword evidence="4" id="KW-1185">Reference proteome</keyword>
<dbReference type="Pfam" id="PF07589">
    <property type="entry name" value="PEP-CTERM"/>
    <property type="match status" value="1"/>
</dbReference>
<reference evidence="4" key="1">
    <citation type="journal article" date="2019" name="Int. J. Syst. Evol. Microbiol.">
        <title>The Global Catalogue of Microorganisms (GCM) 10K type strain sequencing project: providing services to taxonomists for standard genome sequencing and annotation.</title>
        <authorList>
            <consortium name="The Broad Institute Genomics Platform"/>
            <consortium name="The Broad Institute Genome Sequencing Center for Infectious Disease"/>
            <person name="Wu L."/>
            <person name="Ma J."/>
        </authorList>
    </citation>
    <scope>NUCLEOTIDE SEQUENCE [LARGE SCALE GENOMIC DNA]</scope>
    <source>
        <strain evidence="4">CGMCC 1.16031</strain>
    </source>
</reference>
<gene>
    <name evidence="3" type="ORF">ACFP85_03330</name>
</gene>
<comment type="caution">
    <text evidence="3">The sequence shown here is derived from an EMBL/GenBank/DDBJ whole genome shotgun (WGS) entry which is preliminary data.</text>
</comment>